<evidence type="ECO:0000313" key="3">
    <source>
        <dbReference type="Proteomes" id="UP000604046"/>
    </source>
</evidence>
<evidence type="ECO:0000313" key="2">
    <source>
        <dbReference type="EMBL" id="CAE7206298.1"/>
    </source>
</evidence>
<evidence type="ECO:0000256" key="1">
    <source>
        <dbReference type="SAM" id="MobiDB-lite"/>
    </source>
</evidence>
<sequence length="233" mass="24879">MIDESGSGLCPAMRCSSFRGISGSLHAVGNTWFGARRLTRQTWPQGSDLDVQISAAEQTLSFLVLRPVLCCSTFHSTVDAGLSFFVCHLCWCEAGSPQLGHSSHRSRSCKLFVVLTRALPLCLLSSKTSKWLARISKQSKLSHQQMLETGKVAAGNSQAVSGTHFFVVAQGEFCVLKDNNPHCYIGSGAEASSILGPPPLLSQPRQVPGRGSPSVRVSSCSSGSAAQRCLPQL</sequence>
<feature type="compositionally biased region" description="Low complexity" evidence="1">
    <location>
        <begin position="207"/>
        <end position="224"/>
    </location>
</feature>
<protein>
    <submittedName>
        <fullName evidence="2">PRKG1 protein</fullName>
    </submittedName>
</protein>
<dbReference type="AlphaFoldDB" id="A0A812JLG1"/>
<comment type="caution">
    <text evidence="2">The sequence shown here is derived from an EMBL/GenBank/DDBJ whole genome shotgun (WGS) entry which is preliminary data.</text>
</comment>
<organism evidence="2 3">
    <name type="scientific">Symbiodinium natans</name>
    <dbReference type="NCBI Taxonomy" id="878477"/>
    <lineage>
        <taxon>Eukaryota</taxon>
        <taxon>Sar</taxon>
        <taxon>Alveolata</taxon>
        <taxon>Dinophyceae</taxon>
        <taxon>Suessiales</taxon>
        <taxon>Symbiodiniaceae</taxon>
        <taxon>Symbiodinium</taxon>
    </lineage>
</organism>
<dbReference type="Proteomes" id="UP000604046">
    <property type="component" value="Unassembled WGS sequence"/>
</dbReference>
<accession>A0A812JLG1</accession>
<reference evidence="2" key="1">
    <citation type="submission" date="2021-02" db="EMBL/GenBank/DDBJ databases">
        <authorList>
            <person name="Dougan E. K."/>
            <person name="Rhodes N."/>
            <person name="Thang M."/>
            <person name="Chan C."/>
        </authorList>
    </citation>
    <scope>NUCLEOTIDE SEQUENCE</scope>
</reference>
<keyword evidence="3" id="KW-1185">Reference proteome</keyword>
<gene>
    <name evidence="2" type="primary">PRKG1</name>
    <name evidence="2" type="ORF">SNAT2548_LOCUS6569</name>
</gene>
<name>A0A812JLG1_9DINO</name>
<dbReference type="EMBL" id="CAJNDS010000439">
    <property type="protein sequence ID" value="CAE7206298.1"/>
    <property type="molecule type" value="Genomic_DNA"/>
</dbReference>
<feature type="region of interest" description="Disordered" evidence="1">
    <location>
        <begin position="195"/>
        <end position="233"/>
    </location>
</feature>
<proteinExistence type="predicted"/>